<gene>
    <name evidence="3" type="ORF">EDL96_11090</name>
</gene>
<reference evidence="3 4" key="1">
    <citation type="submission" date="2018-10" db="EMBL/GenBank/DDBJ databases">
        <title>Kocuria sp. M5W7-7, whole genome shotgun sequence.</title>
        <authorList>
            <person name="Tuo L."/>
        </authorList>
    </citation>
    <scope>NUCLEOTIDE SEQUENCE [LARGE SCALE GENOMIC DNA]</scope>
    <source>
        <strain evidence="3 4">M5W7-7</strain>
    </source>
</reference>
<evidence type="ECO:0000256" key="1">
    <source>
        <dbReference type="ARBA" id="ARBA00008791"/>
    </source>
</evidence>
<evidence type="ECO:0000259" key="2">
    <source>
        <dbReference type="Pfam" id="PF00582"/>
    </source>
</evidence>
<dbReference type="PRINTS" id="PR01438">
    <property type="entry name" value="UNVRSLSTRESS"/>
</dbReference>
<dbReference type="AlphaFoldDB" id="A0A3N3ZRC1"/>
<accession>A0A3N3ZRC1</accession>
<name>A0A3N3ZRC1_9MICC</name>
<dbReference type="RefSeq" id="WP_123826094.1">
    <property type="nucleotide sequence ID" value="NZ_RKMF01000014.1"/>
</dbReference>
<keyword evidence="4" id="KW-1185">Reference proteome</keyword>
<dbReference type="Gene3D" id="3.40.50.620">
    <property type="entry name" value="HUPs"/>
    <property type="match status" value="2"/>
</dbReference>
<dbReference type="Pfam" id="PF00582">
    <property type="entry name" value="Usp"/>
    <property type="match status" value="2"/>
</dbReference>
<sequence>MTEKILVGYDGSAFAEHALDWAIKEAKAADAKLTVVVSTGRPVVADAAITGPFLEKIEEEAEETARVGVQKALDAGVKAEGVLERGDVAGVLVHESGDNGLIVLGKRGLHGIRGRLGSVSAATAAHAECPVIVLPDGWEVQDGDYSGRVVLAVDKLGPKSPAVKHAASYAKRHGKGLSIVTVIPTVTSLPSGSAELDKAIADQLTEPARTLCESVEDVAVQHAPGLDTSVHVLSGRPADALVEASASADLVVLGTRGHGGFRGLLVGSVSQAVLVDSVCPVMVVPNKSVADAE</sequence>
<dbReference type="CDD" id="cd00293">
    <property type="entry name" value="USP-like"/>
    <property type="match status" value="2"/>
</dbReference>
<dbReference type="SUPFAM" id="SSF52402">
    <property type="entry name" value="Adenine nucleotide alpha hydrolases-like"/>
    <property type="match status" value="2"/>
</dbReference>
<feature type="domain" description="UspA" evidence="2">
    <location>
        <begin position="148"/>
        <end position="285"/>
    </location>
</feature>
<protein>
    <submittedName>
        <fullName evidence="3">Universal stress protein</fullName>
    </submittedName>
</protein>
<dbReference type="PANTHER" id="PTHR46268:SF15">
    <property type="entry name" value="UNIVERSAL STRESS PROTEIN HP_0031"/>
    <property type="match status" value="1"/>
</dbReference>
<dbReference type="InterPro" id="IPR006015">
    <property type="entry name" value="Universal_stress_UspA"/>
</dbReference>
<evidence type="ECO:0000313" key="3">
    <source>
        <dbReference type="EMBL" id="ROZ62224.1"/>
    </source>
</evidence>
<comment type="similarity">
    <text evidence="1">Belongs to the universal stress protein A family.</text>
</comment>
<feature type="domain" description="UspA" evidence="2">
    <location>
        <begin position="1"/>
        <end position="135"/>
    </location>
</feature>
<dbReference type="EMBL" id="RKMF01000014">
    <property type="protein sequence ID" value="ROZ62224.1"/>
    <property type="molecule type" value="Genomic_DNA"/>
</dbReference>
<dbReference type="PANTHER" id="PTHR46268">
    <property type="entry name" value="STRESS RESPONSE PROTEIN NHAX"/>
    <property type="match status" value="1"/>
</dbReference>
<organism evidence="3 4">
    <name type="scientific">Kocuria soli</name>
    <dbReference type="NCBI Taxonomy" id="2485125"/>
    <lineage>
        <taxon>Bacteria</taxon>
        <taxon>Bacillati</taxon>
        <taxon>Actinomycetota</taxon>
        <taxon>Actinomycetes</taxon>
        <taxon>Micrococcales</taxon>
        <taxon>Micrococcaceae</taxon>
        <taxon>Kocuria</taxon>
    </lineage>
</organism>
<dbReference type="OrthoDB" id="3665908at2"/>
<dbReference type="InterPro" id="IPR006016">
    <property type="entry name" value="UspA"/>
</dbReference>
<dbReference type="InterPro" id="IPR014729">
    <property type="entry name" value="Rossmann-like_a/b/a_fold"/>
</dbReference>
<comment type="caution">
    <text evidence="3">The sequence shown here is derived from an EMBL/GenBank/DDBJ whole genome shotgun (WGS) entry which is preliminary data.</text>
</comment>
<dbReference type="Proteomes" id="UP000270616">
    <property type="component" value="Unassembled WGS sequence"/>
</dbReference>
<evidence type="ECO:0000313" key="4">
    <source>
        <dbReference type="Proteomes" id="UP000270616"/>
    </source>
</evidence>
<proteinExistence type="inferred from homology"/>